<dbReference type="OrthoDB" id="378856at2157"/>
<evidence type="ECO:0000256" key="3">
    <source>
        <dbReference type="ARBA" id="ARBA00022833"/>
    </source>
</evidence>
<keyword evidence="5" id="KW-0614">Plasmid</keyword>
<dbReference type="InterPro" id="IPR001222">
    <property type="entry name" value="Znf_TFIIS"/>
</dbReference>
<geneLocation type="plasmid" evidence="5 6">
    <name>pHTS220</name>
</geneLocation>
<dbReference type="AlphaFoldDB" id="A0A8T8E7A6"/>
<evidence type="ECO:0000313" key="6">
    <source>
        <dbReference type="Proteomes" id="UP000637819"/>
    </source>
</evidence>
<dbReference type="GO" id="GO:0006351">
    <property type="term" value="P:DNA-templated transcription"/>
    <property type="evidence" value="ECO:0007669"/>
    <property type="project" value="InterPro"/>
</dbReference>
<evidence type="ECO:0000256" key="1">
    <source>
        <dbReference type="ARBA" id="ARBA00022723"/>
    </source>
</evidence>
<feature type="domain" description="TFIIS-type" evidence="4">
    <location>
        <begin position="14"/>
        <end position="39"/>
    </location>
</feature>
<name>A0A8T8E7A6_9EURY</name>
<dbReference type="KEGG" id="hsal:JMJ58_22470"/>
<evidence type="ECO:0000259" key="4">
    <source>
        <dbReference type="Pfam" id="PF01096"/>
    </source>
</evidence>
<dbReference type="GeneID" id="96090995"/>
<keyword evidence="6" id="KW-1185">Reference proteome</keyword>
<dbReference type="Pfam" id="PF01096">
    <property type="entry name" value="Zn_ribbon_TFIIS"/>
    <property type="match status" value="1"/>
</dbReference>
<dbReference type="Proteomes" id="UP000637819">
    <property type="component" value="Plasmid pHTS220"/>
</dbReference>
<dbReference type="GO" id="GO:0008270">
    <property type="term" value="F:zinc ion binding"/>
    <property type="evidence" value="ECO:0007669"/>
    <property type="project" value="UniProtKB-KW"/>
</dbReference>
<evidence type="ECO:0000256" key="2">
    <source>
        <dbReference type="ARBA" id="ARBA00022771"/>
    </source>
</evidence>
<dbReference type="SUPFAM" id="SSF57783">
    <property type="entry name" value="Zinc beta-ribbon"/>
    <property type="match status" value="1"/>
</dbReference>
<evidence type="ECO:0000313" key="5">
    <source>
        <dbReference type="EMBL" id="QRV17744.1"/>
    </source>
</evidence>
<dbReference type="GO" id="GO:0003676">
    <property type="term" value="F:nucleic acid binding"/>
    <property type="evidence" value="ECO:0007669"/>
    <property type="project" value="InterPro"/>
</dbReference>
<keyword evidence="1" id="KW-0479">Metal-binding</keyword>
<dbReference type="EMBL" id="CP069191">
    <property type="protein sequence ID" value="QRV17744.1"/>
    <property type="molecule type" value="Genomic_DNA"/>
</dbReference>
<keyword evidence="3" id="KW-0862">Zinc</keyword>
<protein>
    <recommendedName>
        <fullName evidence="4">TFIIS-type domain-containing protein</fullName>
    </recommendedName>
</protein>
<dbReference type="Gene3D" id="2.20.25.10">
    <property type="match status" value="1"/>
</dbReference>
<keyword evidence="2" id="KW-0863">Zinc-finger</keyword>
<organism evidence="5 6">
    <name type="scientific">Haloterrigena salifodinae</name>
    <dbReference type="NCBI Taxonomy" id="2675099"/>
    <lineage>
        <taxon>Archaea</taxon>
        <taxon>Methanobacteriati</taxon>
        <taxon>Methanobacteriota</taxon>
        <taxon>Stenosarchaea group</taxon>
        <taxon>Halobacteria</taxon>
        <taxon>Halobacteriales</taxon>
        <taxon>Natrialbaceae</taxon>
        <taxon>Haloterrigena</taxon>
    </lineage>
</organism>
<proteinExistence type="predicted"/>
<gene>
    <name evidence="5" type="ORF">JMJ58_22470</name>
</gene>
<sequence length="51" mass="5835">MAETNCPATTANWPACGHTEVEFQQQQIRAVDEPVARLYRLSVHRVWRPVA</sequence>
<accession>A0A8T8E7A6</accession>
<reference evidence="5 6" key="1">
    <citation type="submission" date="2021-01" db="EMBL/GenBank/DDBJ databases">
        <title>Genome Sequence and Methylation Pattern of Haloterrigena salifodinae BOL5-1, An Extremely Halophilic Archaeon from a Bolivian Salt Mine.</title>
        <authorList>
            <person name="DasSarma P."/>
            <person name="Anton B.P."/>
            <person name="DasSarma S.L."/>
            <person name="von Ehrenheim H.A.L."/>
            <person name="Martinez F.L."/>
            <person name="Guzman D."/>
            <person name="Roberts R.J."/>
            <person name="DasSarma S."/>
        </authorList>
    </citation>
    <scope>NUCLEOTIDE SEQUENCE [LARGE SCALE GENOMIC DNA]</scope>
    <source>
        <strain evidence="5 6">BOL5-1</strain>
        <plasmid evidence="5 6">pHTS220</plasmid>
    </source>
</reference>
<dbReference type="RefSeq" id="WP_126664426.1">
    <property type="nucleotide sequence ID" value="NZ_CP069191.1"/>
</dbReference>